<evidence type="ECO:0000256" key="3">
    <source>
        <dbReference type="ARBA" id="ARBA00022723"/>
    </source>
</evidence>
<feature type="binding site" evidence="5">
    <location>
        <position position="73"/>
    </location>
    <ligand>
        <name>Zn(2+)</name>
        <dbReference type="ChEBI" id="CHEBI:29105"/>
    </ligand>
</feature>
<evidence type="ECO:0000256" key="4">
    <source>
        <dbReference type="ARBA" id="ARBA00022833"/>
    </source>
</evidence>
<keyword evidence="4 5" id="KW-0862">Zinc</keyword>
<dbReference type="InterPro" id="IPR000688">
    <property type="entry name" value="HypA/HybF"/>
</dbReference>
<gene>
    <name evidence="5 6" type="primary">hypA</name>
    <name evidence="6" type="ORF">AMQ74_00286</name>
</gene>
<dbReference type="EMBL" id="LNGD01000009">
    <property type="protein sequence ID" value="KYC53786.1"/>
    <property type="molecule type" value="Genomic_DNA"/>
</dbReference>
<dbReference type="GO" id="GO:0008270">
    <property type="term" value="F:zinc ion binding"/>
    <property type="evidence" value="ECO:0007669"/>
    <property type="project" value="UniProtKB-UniRule"/>
</dbReference>
<dbReference type="Proteomes" id="UP000075578">
    <property type="component" value="Unassembled WGS sequence"/>
</dbReference>
<feature type="binding site" evidence="5">
    <location>
        <position position="2"/>
    </location>
    <ligand>
        <name>Ni(2+)</name>
        <dbReference type="ChEBI" id="CHEBI:49786"/>
    </ligand>
</feature>
<organism evidence="6 7">
    <name type="scientific">Candidatus Methanofastidiosum methylothiophilum</name>
    <dbReference type="NCBI Taxonomy" id="1705564"/>
    <lineage>
        <taxon>Archaea</taxon>
        <taxon>Methanobacteriati</taxon>
        <taxon>Methanobacteriota</taxon>
        <taxon>Stenosarchaea group</taxon>
        <taxon>Candidatus Methanofastidiosia</taxon>
        <taxon>Candidatus Methanofastidiosales</taxon>
        <taxon>Candidatus Methanofastidiosaceae</taxon>
        <taxon>Candidatus Methanofastidiosum</taxon>
    </lineage>
</organism>
<dbReference type="InterPro" id="IPR020538">
    <property type="entry name" value="Hydgase_Ni_incorp_HypA/HybF_CS"/>
</dbReference>
<evidence type="ECO:0000313" key="7">
    <source>
        <dbReference type="Proteomes" id="UP000075578"/>
    </source>
</evidence>
<dbReference type="PANTHER" id="PTHR34535:SF3">
    <property type="entry name" value="HYDROGENASE MATURATION FACTOR HYPA"/>
    <property type="match status" value="1"/>
</dbReference>
<comment type="function">
    <text evidence="5">Involved in the maturation of [NiFe] hydrogenases. Required for nickel insertion into the metal center of the hydrogenase.</text>
</comment>
<keyword evidence="3 5" id="KW-0479">Metal-binding</keyword>
<name>A0A150J9B1_9EURY</name>
<sequence>MHELSLAEGILKTILQVAEKEGARKIKSIKIEMGEILLVNSEQLTFCFDIISKDTLAEGAKLDIIFLKPRLLCNVCRKEFQINTDEDLPILSMICECGSNDVTVLSGREFNIKSMKIEED</sequence>
<dbReference type="PROSITE" id="PS01249">
    <property type="entry name" value="HYPA"/>
    <property type="match status" value="1"/>
</dbReference>
<keyword evidence="2 5" id="KW-0533">Nickel</keyword>
<comment type="similarity">
    <text evidence="1 5">Belongs to the HypA/HybF family.</text>
</comment>
<dbReference type="PANTHER" id="PTHR34535">
    <property type="entry name" value="HYDROGENASE MATURATION FACTOR HYPA"/>
    <property type="match status" value="1"/>
</dbReference>
<feature type="binding site" evidence="5">
    <location>
        <position position="95"/>
    </location>
    <ligand>
        <name>Zn(2+)</name>
        <dbReference type="ChEBI" id="CHEBI:29105"/>
    </ligand>
</feature>
<dbReference type="HAMAP" id="MF_00213">
    <property type="entry name" value="HypA_HybF"/>
    <property type="match status" value="1"/>
</dbReference>
<dbReference type="Gene3D" id="3.30.2320.80">
    <property type="match status" value="1"/>
</dbReference>
<evidence type="ECO:0000313" key="6">
    <source>
        <dbReference type="EMBL" id="KYC53786.1"/>
    </source>
</evidence>
<feature type="binding site" evidence="5">
    <location>
        <position position="97"/>
    </location>
    <ligand>
        <name>Zn(2+)</name>
        <dbReference type="ChEBI" id="CHEBI:29105"/>
    </ligand>
</feature>
<comment type="caution">
    <text evidence="6">The sequence shown here is derived from an EMBL/GenBank/DDBJ whole genome shotgun (WGS) entry which is preliminary data.</text>
</comment>
<evidence type="ECO:0000256" key="2">
    <source>
        <dbReference type="ARBA" id="ARBA00022596"/>
    </source>
</evidence>
<evidence type="ECO:0000256" key="5">
    <source>
        <dbReference type="HAMAP-Rule" id="MF_00213"/>
    </source>
</evidence>
<dbReference type="NCBIfam" id="TIGR00100">
    <property type="entry name" value="hypA"/>
    <property type="match status" value="1"/>
</dbReference>
<reference evidence="6 7" key="1">
    <citation type="journal article" date="2016" name="ISME J.">
        <title>Chasing the elusive Euryarchaeota class WSA2: genomes reveal a uniquely fastidious methyl-reducing methanogen.</title>
        <authorList>
            <person name="Nobu M.K."/>
            <person name="Narihiro T."/>
            <person name="Kuroda K."/>
            <person name="Mei R."/>
            <person name="Liu W.T."/>
        </authorList>
    </citation>
    <scope>NUCLEOTIDE SEQUENCE [LARGE SCALE GENOMIC DNA]</scope>
    <source>
        <strain evidence="6">U1lsi0528_Bin089</strain>
    </source>
</reference>
<accession>A0A150J9B1</accession>
<dbReference type="PIRSF" id="PIRSF004761">
    <property type="entry name" value="Hydrgn_mat_HypA"/>
    <property type="match status" value="1"/>
</dbReference>
<dbReference type="AlphaFoldDB" id="A0A150J9B1"/>
<dbReference type="GO" id="GO:0016151">
    <property type="term" value="F:nickel cation binding"/>
    <property type="evidence" value="ECO:0007669"/>
    <property type="project" value="UniProtKB-UniRule"/>
</dbReference>
<dbReference type="GO" id="GO:0051604">
    <property type="term" value="P:protein maturation"/>
    <property type="evidence" value="ECO:0007669"/>
    <property type="project" value="InterPro"/>
</dbReference>
<feature type="binding site" evidence="5">
    <location>
        <position position="76"/>
    </location>
    <ligand>
        <name>Zn(2+)</name>
        <dbReference type="ChEBI" id="CHEBI:29105"/>
    </ligand>
</feature>
<proteinExistence type="inferred from homology"/>
<protein>
    <recommendedName>
        <fullName evidence="5">Hydrogenase maturation factor HypA</fullName>
    </recommendedName>
</protein>
<evidence type="ECO:0000256" key="1">
    <source>
        <dbReference type="ARBA" id="ARBA00010748"/>
    </source>
</evidence>
<dbReference type="Pfam" id="PF01155">
    <property type="entry name" value="HypA"/>
    <property type="match status" value="1"/>
</dbReference>